<evidence type="ECO:0000313" key="5">
    <source>
        <dbReference type="EMBL" id="KZN96996.1"/>
    </source>
</evidence>
<dbReference type="EMBL" id="CP017703">
    <property type="protein sequence ID" value="ASS89328.1"/>
    <property type="molecule type" value="Genomic_DNA"/>
</dbReference>
<dbReference type="GO" id="GO:0005829">
    <property type="term" value="C:cytosol"/>
    <property type="evidence" value="ECO:0007669"/>
    <property type="project" value="TreeGrafter"/>
</dbReference>
<dbReference type="KEGG" id="apak:AP3564_02830"/>
<evidence type="ECO:0000256" key="1">
    <source>
        <dbReference type="ARBA" id="ARBA00006252"/>
    </source>
</evidence>
<sequence length="191" mass="22345">MNSLIIYAHPNPNSFNYAILQTTVQKLQQKQHEIRIRDLYEMNFNPVLKEDYFTKQNPAVSKAIQEEQMHFSWAKQLIFIYPTWWNGMPAILKGYIEKIFTNGFAFTFTDEGAKGLLQNKRAIIFQTTSHPENYLKPYQLIASMETIVDVGILNFCGIETITHKFFYSVPYVDENTKKAMLKEVEDIVEMI</sequence>
<evidence type="ECO:0000256" key="2">
    <source>
        <dbReference type="ARBA" id="ARBA00023002"/>
    </source>
</evidence>
<dbReference type="Proteomes" id="UP000214606">
    <property type="component" value="Chromosome"/>
</dbReference>
<evidence type="ECO:0000313" key="6">
    <source>
        <dbReference type="Proteomes" id="UP000076476"/>
    </source>
</evidence>
<keyword evidence="6" id="KW-1185">Reference proteome</keyword>
<dbReference type="InterPro" id="IPR029039">
    <property type="entry name" value="Flavoprotein-like_sf"/>
</dbReference>
<dbReference type="PANTHER" id="PTHR10204:SF34">
    <property type="entry name" value="NAD(P)H DEHYDROGENASE [QUINONE] 1 ISOFORM 1"/>
    <property type="match status" value="1"/>
</dbReference>
<gene>
    <name evidence="4" type="ORF">AP3564_02830</name>
    <name evidence="5" type="ORF">AZI98_05370</name>
</gene>
<comment type="similarity">
    <text evidence="1">Belongs to the NAD(P)H dehydrogenase (quinone) family.</text>
</comment>
<feature type="domain" description="Flavodoxin-like fold" evidence="3">
    <location>
        <begin position="1"/>
        <end position="186"/>
    </location>
</feature>
<dbReference type="EMBL" id="LWBR01000013">
    <property type="protein sequence ID" value="KZN96996.1"/>
    <property type="molecule type" value="Genomic_DNA"/>
</dbReference>
<protein>
    <recommendedName>
        <fullName evidence="3">Flavodoxin-like fold domain-containing protein</fullName>
    </recommendedName>
</protein>
<dbReference type="PANTHER" id="PTHR10204">
    <property type="entry name" value="NAD P H OXIDOREDUCTASE-RELATED"/>
    <property type="match status" value="1"/>
</dbReference>
<evidence type="ECO:0000313" key="4">
    <source>
        <dbReference type="EMBL" id="ASS89328.1"/>
    </source>
</evidence>
<dbReference type="RefSeq" id="WP_063387254.1">
    <property type="nucleotide sequence ID" value="NZ_CP017703.1"/>
</dbReference>
<dbReference type="Pfam" id="PF02525">
    <property type="entry name" value="Flavodoxin_2"/>
    <property type="match status" value="1"/>
</dbReference>
<dbReference type="Proteomes" id="UP000076476">
    <property type="component" value="Unassembled WGS sequence"/>
</dbReference>
<evidence type="ECO:0000259" key="3">
    <source>
        <dbReference type="Pfam" id="PF02525"/>
    </source>
</evidence>
<dbReference type="InterPro" id="IPR003680">
    <property type="entry name" value="Flavodoxin_fold"/>
</dbReference>
<reference evidence="5 6" key="1">
    <citation type="submission" date="2016-04" db="EMBL/GenBank/DDBJ databases">
        <title>Draft genome sequence of Aeribacillus pallidus 8m3 from petroleum reservoir.</title>
        <authorList>
            <person name="Poltaraus A.B."/>
            <person name="Nazina T.N."/>
            <person name="Tourova T.P."/>
            <person name="Malakho S.M."/>
            <person name="Korshunova A.V."/>
            <person name="Sokolova D.S."/>
        </authorList>
    </citation>
    <scope>NUCLEOTIDE SEQUENCE [LARGE SCALE GENOMIC DNA]</scope>
    <source>
        <strain evidence="5 6">8m3</strain>
    </source>
</reference>
<dbReference type="InterPro" id="IPR051545">
    <property type="entry name" value="NAD(P)H_dehydrogenase_qn"/>
</dbReference>
<dbReference type="GO" id="GO:0003955">
    <property type="term" value="F:NAD(P)H dehydrogenase (quinone) activity"/>
    <property type="evidence" value="ECO:0007669"/>
    <property type="project" value="TreeGrafter"/>
</dbReference>
<dbReference type="AlphaFoldDB" id="A0A165YEQ0"/>
<evidence type="ECO:0000313" key="7">
    <source>
        <dbReference type="Proteomes" id="UP000214606"/>
    </source>
</evidence>
<name>A0A165YEQ0_9BACI</name>
<proteinExistence type="inferred from homology"/>
<keyword evidence="2" id="KW-0560">Oxidoreductase</keyword>
<dbReference type="STRING" id="33936.AZI98_05370"/>
<reference evidence="4 7" key="2">
    <citation type="submission" date="2016-10" db="EMBL/GenBank/DDBJ databases">
        <title>The whole genome sequencing and assembly of Aeribacillus pallidus KCTC3564 strain.</title>
        <authorList>
            <person name="Lee Y.-J."/>
            <person name="Park M.-K."/>
            <person name="Yi H."/>
            <person name="Bahn Y.-S."/>
            <person name="Kim J.F."/>
            <person name="Lee D.-W."/>
        </authorList>
    </citation>
    <scope>NUCLEOTIDE SEQUENCE [LARGE SCALE GENOMIC DNA]</scope>
    <source>
        <strain evidence="4 7">KCTC3564</strain>
    </source>
</reference>
<dbReference type="OrthoDB" id="9798454at2"/>
<dbReference type="SUPFAM" id="SSF52218">
    <property type="entry name" value="Flavoproteins"/>
    <property type="match status" value="1"/>
</dbReference>
<dbReference type="Gene3D" id="3.40.50.360">
    <property type="match status" value="1"/>
</dbReference>
<organism evidence="5 6">
    <name type="scientific">Aeribacillus pallidus</name>
    <dbReference type="NCBI Taxonomy" id="33936"/>
    <lineage>
        <taxon>Bacteria</taxon>
        <taxon>Bacillati</taxon>
        <taxon>Bacillota</taxon>
        <taxon>Bacilli</taxon>
        <taxon>Bacillales</taxon>
        <taxon>Bacillaceae</taxon>
        <taxon>Aeribacillus</taxon>
    </lineage>
</organism>
<accession>A0A165YEQ0</accession>